<gene>
    <name evidence="1" type="ORF">A3F51_03845</name>
</gene>
<evidence type="ECO:0000313" key="2">
    <source>
        <dbReference type="Proteomes" id="UP000178089"/>
    </source>
</evidence>
<dbReference type="AlphaFoldDB" id="A0A1G2N0Y8"/>
<organism evidence="1 2">
    <name type="scientific">Candidatus Taylorbacteria bacterium RIFCSPHIGHO2_12_FULL_45_16</name>
    <dbReference type="NCBI Taxonomy" id="1802315"/>
    <lineage>
        <taxon>Bacteria</taxon>
        <taxon>Candidatus Tayloriibacteriota</taxon>
    </lineage>
</organism>
<dbReference type="Proteomes" id="UP000178089">
    <property type="component" value="Unassembled WGS sequence"/>
</dbReference>
<dbReference type="EMBL" id="MHRT01000001">
    <property type="protein sequence ID" value="OHA29826.1"/>
    <property type="molecule type" value="Genomic_DNA"/>
</dbReference>
<evidence type="ECO:0000313" key="1">
    <source>
        <dbReference type="EMBL" id="OHA29826.1"/>
    </source>
</evidence>
<reference evidence="1 2" key="1">
    <citation type="journal article" date="2016" name="Nat. Commun.">
        <title>Thousands of microbial genomes shed light on interconnected biogeochemical processes in an aquifer system.</title>
        <authorList>
            <person name="Anantharaman K."/>
            <person name="Brown C.T."/>
            <person name="Hug L.A."/>
            <person name="Sharon I."/>
            <person name="Castelle C.J."/>
            <person name="Probst A.J."/>
            <person name="Thomas B.C."/>
            <person name="Singh A."/>
            <person name="Wilkins M.J."/>
            <person name="Karaoz U."/>
            <person name="Brodie E.L."/>
            <person name="Williams K.H."/>
            <person name="Hubbard S.S."/>
            <person name="Banfield J.F."/>
        </authorList>
    </citation>
    <scope>NUCLEOTIDE SEQUENCE [LARGE SCALE GENOMIC DNA]</scope>
</reference>
<sequence length="114" mass="13883">MNDEDSKQEILKDWNSHRFEEEIPYRKLTFNDFEDLYRYLIERSHRQGKEIRKNELNSNEKVNIIAPMSPDGNQTIKRRKKRNEKFTTSVLEFLNRIKILKQSKKSKKRLTKVI</sequence>
<dbReference type="STRING" id="1802315.A3F51_03845"/>
<comment type="caution">
    <text evidence="1">The sequence shown here is derived from an EMBL/GenBank/DDBJ whole genome shotgun (WGS) entry which is preliminary data.</text>
</comment>
<proteinExistence type="predicted"/>
<name>A0A1G2N0Y8_9BACT</name>
<protein>
    <submittedName>
        <fullName evidence="1">Uncharacterized protein</fullName>
    </submittedName>
</protein>
<accession>A0A1G2N0Y8</accession>